<dbReference type="InterPro" id="IPR000436">
    <property type="entry name" value="Sushi_SCR_CCP_dom"/>
</dbReference>
<keyword evidence="4 6" id="KW-1015">Disulfide bond</keyword>
<dbReference type="SMART" id="SM00032">
    <property type="entry name" value="CCP"/>
    <property type="match status" value="9"/>
</dbReference>
<dbReference type="PANTHER" id="PTHR46393:SF7">
    <property type="entry name" value="COMPLEMENT C2"/>
    <property type="match status" value="1"/>
</dbReference>
<feature type="domain" description="Sushi" evidence="10">
    <location>
        <begin position="536"/>
        <end position="594"/>
    </location>
</feature>
<dbReference type="Gene3D" id="2.10.70.10">
    <property type="entry name" value="Complement Module, domain 1"/>
    <property type="match status" value="9"/>
</dbReference>
<accession>A0AAV2HR59</accession>
<dbReference type="Proteomes" id="UP001497497">
    <property type="component" value="Unassembled WGS sequence"/>
</dbReference>
<evidence type="ECO:0000259" key="10">
    <source>
        <dbReference type="PROSITE" id="PS50923"/>
    </source>
</evidence>
<evidence type="ECO:0000256" key="3">
    <source>
        <dbReference type="ARBA" id="ARBA00022737"/>
    </source>
</evidence>
<keyword evidence="3" id="KW-0677">Repeat</keyword>
<feature type="domain" description="Sushi" evidence="10">
    <location>
        <begin position="418"/>
        <end position="476"/>
    </location>
</feature>
<dbReference type="SUPFAM" id="SSF57535">
    <property type="entry name" value="Complement control module/SCR domain"/>
    <property type="match status" value="9"/>
</dbReference>
<gene>
    <name evidence="11" type="ORF">GSLYS_00010511001</name>
</gene>
<evidence type="ECO:0000256" key="4">
    <source>
        <dbReference type="ARBA" id="ARBA00023157"/>
    </source>
</evidence>
<dbReference type="Pfam" id="PF00084">
    <property type="entry name" value="Sushi"/>
    <property type="match status" value="8"/>
</dbReference>
<dbReference type="PROSITE" id="PS50923">
    <property type="entry name" value="SUSHI"/>
    <property type="match status" value="9"/>
</dbReference>
<keyword evidence="1 6" id="KW-0768">Sushi</keyword>
<keyword evidence="5" id="KW-0325">Glycoprotein</keyword>
<name>A0AAV2HR59_LYMST</name>
<sequence length="834" mass="89838">MSRFNTNFIIGRSHVIVLVFLCTSYPAKADDSKCVEDPRCVDRAANDECEINPEVMVTECPISCRNPCLCSDKEPPVSSDTECDCLVRAKAGYCSEPGSMNDCETTCTLAATVECIALPEPEDINAHLSTKERKYLTIVTEECNVGYAPKNEVDKGMKLCQINHFWIDVQPNHQSIACVPIDCLQPPAIVSGNVSYSETLAGSMARYKCYEGFSLPDGTTQVTLVCQDNATWSGDQMECKKSCDRAPSPSGAILTEYGRQYKDNASYVCEAGYRHVHGDTFLICGASGTWNGTPITCEAIDCQDPPTVPHATVKVFNTTYGNTATYTCDAGGATSQLPVNRTCGVSGTWTGPTITCPIVDCGEPPALDHAVLLSSGTTLGHTANYSCDVGYEKTRGDDFLTCDKSGTWMGTELSCTVIDCQAPPTPPNTRPVVRETTYGQSANYTCDTGYTGSQESWTLLCGQDGQWKGPSFPCTAVDCHSPPSSTHVIIDVTNTTYSHSAIYTCEHGYTSPLAPATLTCGADGQWSGVAITCSIIDCKNPPPSKNAIVQMAATTFGQRASYSCGLGHKVSSGDTTLTCDLSGNWTGQVITCTEKDCGVPSSSGNSRLSFTATTYGSQASYTCDSGFEKGEGSELRVCQDDEMWSGQPPTCTLLTCGPPPVFAGARHWTDKGEVQLVYKDQVHYECFYKEAGREDLQWTLECGNNKNWIGQEPQCGSTSPVKPEKFTPAPTEAKWGWALGAGILGVLVSIIALFVVLDVALLGRHSRFCRANIRSCRKKMAEKMHQKKVNPYNSSPPAKQGNLPDISDKNGINVITNLSRSELPNSTSLTAIVL</sequence>
<feature type="domain" description="Sushi" evidence="10">
    <location>
        <begin position="359"/>
        <end position="417"/>
    </location>
</feature>
<keyword evidence="8" id="KW-1133">Transmembrane helix</keyword>
<evidence type="ECO:0000256" key="8">
    <source>
        <dbReference type="SAM" id="Phobius"/>
    </source>
</evidence>
<dbReference type="InterPro" id="IPR035976">
    <property type="entry name" value="Sushi/SCR/CCP_sf"/>
</dbReference>
<evidence type="ECO:0000313" key="11">
    <source>
        <dbReference type="EMBL" id="CAL1536598.1"/>
    </source>
</evidence>
<comment type="caution">
    <text evidence="6">Lacks conserved residue(s) required for the propagation of feature annotation.</text>
</comment>
<feature type="domain" description="Sushi" evidence="10">
    <location>
        <begin position="181"/>
        <end position="241"/>
    </location>
</feature>
<dbReference type="AlphaFoldDB" id="A0AAV2HR59"/>
<feature type="domain" description="Sushi" evidence="10">
    <location>
        <begin position="300"/>
        <end position="358"/>
    </location>
</feature>
<feature type="domain" description="Sushi" evidence="10">
    <location>
        <begin position="244"/>
        <end position="299"/>
    </location>
</feature>
<feature type="domain" description="Sushi" evidence="10">
    <location>
        <begin position="477"/>
        <end position="535"/>
    </location>
</feature>
<feature type="chain" id="PRO_5043808130" description="Sushi domain-containing protein" evidence="9">
    <location>
        <begin position="30"/>
        <end position="834"/>
    </location>
</feature>
<protein>
    <recommendedName>
        <fullName evidence="10">Sushi domain-containing protein</fullName>
    </recommendedName>
</protein>
<evidence type="ECO:0000256" key="9">
    <source>
        <dbReference type="SAM" id="SignalP"/>
    </source>
</evidence>
<evidence type="ECO:0000256" key="2">
    <source>
        <dbReference type="ARBA" id="ARBA00022729"/>
    </source>
</evidence>
<keyword evidence="8" id="KW-0472">Membrane</keyword>
<feature type="signal peptide" evidence="9">
    <location>
        <begin position="1"/>
        <end position="29"/>
    </location>
</feature>
<feature type="region of interest" description="Disordered" evidence="7">
    <location>
        <begin position="784"/>
        <end position="806"/>
    </location>
</feature>
<dbReference type="EMBL" id="CAXITT010000234">
    <property type="protein sequence ID" value="CAL1536598.1"/>
    <property type="molecule type" value="Genomic_DNA"/>
</dbReference>
<evidence type="ECO:0000256" key="1">
    <source>
        <dbReference type="ARBA" id="ARBA00022659"/>
    </source>
</evidence>
<proteinExistence type="predicted"/>
<evidence type="ECO:0000256" key="6">
    <source>
        <dbReference type="PROSITE-ProRule" id="PRU00302"/>
    </source>
</evidence>
<evidence type="ECO:0000313" key="12">
    <source>
        <dbReference type="Proteomes" id="UP001497497"/>
    </source>
</evidence>
<feature type="domain" description="Sushi" evidence="10">
    <location>
        <begin position="654"/>
        <end position="717"/>
    </location>
</feature>
<reference evidence="11 12" key="1">
    <citation type="submission" date="2024-04" db="EMBL/GenBank/DDBJ databases">
        <authorList>
            <consortium name="Genoscope - CEA"/>
            <person name="William W."/>
        </authorList>
    </citation>
    <scope>NUCLEOTIDE SEQUENCE [LARGE SCALE GENOMIC DNA]</scope>
</reference>
<evidence type="ECO:0000256" key="7">
    <source>
        <dbReference type="SAM" id="MobiDB-lite"/>
    </source>
</evidence>
<dbReference type="PANTHER" id="PTHR46393">
    <property type="entry name" value="SUSHI DOMAIN-CONTAINING PROTEIN"/>
    <property type="match status" value="1"/>
</dbReference>
<feature type="transmembrane region" description="Helical" evidence="8">
    <location>
        <begin position="735"/>
        <end position="762"/>
    </location>
</feature>
<keyword evidence="2 9" id="KW-0732">Signal</keyword>
<comment type="caution">
    <text evidence="11">The sequence shown here is derived from an EMBL/GenBank/DDBJ whole genome shotgun (WGS) entry which is preliminary data.</text>
</comment>
<feature type="domain" description="Sushi" evidence="10">
    <location>
        <begin position="595"/>
        <end position="653"/>
    </location>
</feature>
<keyword evidence="12" id="KW-1185">Reference proteome</keyword>
<keyword evidence="8" id="KW-0812">Transmembrane</keyword>
<feature type="disulfide bond" evidence="6">
    <location>
        <begin position="183"/>
        <end position="226"/>
    </location>
</feature>
<evidence type="ECO:0000256" key="5">
    <source>
        <dbReference type="ARBA" id="ARBA00023180"/>
    </source>
</evidence>
<organism evidence="11 12">
    <name type="scientific">Lymnaea stagnalis</name>
    <name type="common">Great pond snail</name>
    <name type="synonym">Helix stagnalis</name>
    <dbReference type="NCBI Taxonomy" id="6523"/>
    <lineage>
        <taxon>Eukaryota</taxon>
        <taxon>Metazoa</taxon>
        <taxon>Spiralia</taxon>
        <taxon>Lophotrochozoa</taxon>
        <taxon>Mollusca</taxon>
        <taxon>Gastropoda</taxon>
        <taxon>Heterobranchia</taxon>
        <taxon>Euthyneura</taxon>
        <taxon>Panpulmonata</taxon>
        <taxon>Hygrophila</taxon>
        <taxon>Lymnaeoidea</taxon>
        <taxon>Lymnaeidae</taxon>
        <taxon>Lymnaea</taxon>
    </lineage>
</organism>
<dbReference type="CDD" id="cd00033">
    <property type="entry name" value="CCP"/>
    <property type="match status" value="8"/>
</dbReference>